<proteinExistence type="predicted"/>
<dbReference type="InterPro" id="IPR019270">
    <property type="entry name" value="DUF2283"/>
</dbReference>
<protein>
    <recommendedName>
        <fullName evidence="3">DUF2283 domain-containing protein</fullName>
    </recommendedName>
</protein>
<dbReference type="EMBL" id="MHQS01000006">
    <property type="protein sequence ID" value="OHA09079.1"/>
    <property type="molecule type" value="Genomic_DNA"/>
</dbReference>
<reference evidence="1 2" key="1">
    <citation type="journal article" date="2016" name="Nat. Commun.">
        <title>Thousands of microbial genomes shed light on interconnected biogeochemical processes in an aquifer system.</title>
        <authorList>
            <person name="Anantharaman K."/>
            <person name="Brown C.T."/>
            <person name="Hug L.A."/>
            <person name="Sharon I."/>
            <person name="Castelle C.J."/>
            <person name="Probst A.J."/>
            <person name="Thomas B.C."/>
            <person name="Singh A."/>
            <person name="Wilkins M.J."/>
            <person name="Karaoz U."/>
            <person name="Brodie E.L."/>
            <person name="Williams K.H."/>
            <person name="Hubbard S.S."/>
            <person name="Banfield J.F."/>
        </authorList>
    </citation>
    <scope>NUCLEOTIDE SEQUENCE [LARGE SCALE GENOMIC DNA]</scope>
</reference>
<evidence type="ECO:0000313" key="1">
    <source>
        <dbReference type="EMBL" id="OHA09079.1"/>
    </source>
</evidence>
<sequence>MNGGKSRIIYDKASGALSIEVKRGRSVDSDISGNVVIDYDRRGEIVRLNLYPFRFDTFRKNQKALRHFAKRAAIPFMAA</sequence>
<dbReference type="AlphaFoldDB" id="A0A1G2LE55"/>
<organism evidence="1 2">
    <name type="scientific">Candidatus Sungbacteria bacterium RIFCSPLOWO2_01_FULL_59_16</name>
    <dbReference type="NCBI Taxonomy" id="1802280"/>
    <lineage>
        <taxon>Bacteria</taxon>
        <taxon>Candidatus Sungiibacteriota</taxon>
    </lineage>
</organism>
<evidence type="ECO:0008006" key="3">
    <source>
        <dbReference type="Google" id="ProtNLM"/>
    </source>
</evidence>
<gene>
    <name evidence="1" type="ORF">A3B37_00865</name>
</gene>
<name>A0A1G2LE55_9BACT</name>
<dbReference type="Pfam" id="PF10049">
    <property type="entry name" value="DUF2283"/>
    <property type="match status" value="1"/>
</dbReference>
<evidence type="ECO:0000313" key="2">
    <source>
        <dbReference type="Proteomes" id="UP000176705"/>
    </source>
</evidence>
<dbReference type="Proteomes" id="UP000176705">
    <property type="component" value="Unassembled WGS sequence"/>
</dbReference>
<comment type="caution">
    <text evidence="1">The sequence shown here is derived from an EMBL/GenBank/DDBJ whole genome shotgun (WGS) entry which is preliminary data.</text>
</comment>
<accession>A0A1G2LE55</accession>